<keyword evidence="2" id="KW-0732">Signal</keyword>
<protein>
    <recommendedName>
        <fullName evidence="3">DUF7492 domain-containing protein</fullName>
    </recommendedName>
</protein>
<dbReference type="Pfam" id="PF24320">
    <property type="entry name" value="DUF7492"/>
    <property type="match status" value="1"/>
</dbReference>
<feature type="signal peptide" evidence="2">
    <location>
        <begin position="1"/>
        <end position="25"/>
    </location>
</feature>
<accession>A0A423W7Q3</accession>
<evidence type="ECO:0000313" key="4">
    <source>
        <dbReference type="EMBL" id="ROV99378.1"/>
    </source>
</evidence>
<evidence type="ECO:0000313" key="5">
    <source>
        <dbReference type="Proteomes" id="UP000284375"/>
    </source>
</evidence>
<feature type="chain" id="PRO_5019410057" description="DUF7492 domain-containing protein" evidence="2">
    <location>
        <begin position="26"/>
        <end position="463"/>
    </location>
</feature>
<sequence length="463" mass="48772">MAGLATLKGALVATIILCGLPATTAHSWVEQLNRIAANGTMINPAGYQRAFVGRSDPGFKGDISDDLWQIPPNGRAQGAVILATDQICSPQQSIGAYTNSKYPQLVTAPGDYIALRHEENGHVTLPTTQKNKPRNRGTIYIYGTEKPRANDTLKSIHNVWNTAGTGGDKRGRLLATRNYDDGQCYQYNSGEISTSRQNEFSKVSENPQGADLWCQSDIQLPTDITVGSDYTLYWVWDWPTLSKDNAMIGDEGVTVTTPEVYTSCMDLKIVDACSDDLGDEKSPVCNPTTIKAKTKMAKTFVKGQSYSNAAIPEELSGNFAVAVEGTNADSSSNDGMSAPPNLIGSSATGSPDRASAVSSTFQTVTTPASAANNGAATVTQLSTVTVTQGVSTVTVTAGATSTDATVAVTTSATMDTATATSSAPVVIGENSTGGLVIPTPGVAPSVEPITFKRKRSRIERILP</sequence>
<dbReference type="Proteomes" id="UP000284375">
    <property type="component" value="Unassembled WGS sequence"/>
</dbReference>
<comment type="caution">
    <text evidence="4">The sequence shown here is derived from an EMBL/GenBank/DDBJ whole genome shotgun (WGS) entry which is preliminary data.</text>
</comment>
<name>A0A423W7Q3_CYTCH</name>
<evidence type="ECO:0000256" key="2">
    <source>
        <dbReference type="SAM" id="SignalP"/>
    </source>
</evidence>
<dbReference type="EMBL" id="LJZO01000011">
    <property type="protein sequence ID" value="ROV99378.1"/>
    <property type="molecule type" value="Genomic_DNA"/>
</dbReference>
<dbReference type="InterPro" id="IPR055915">
    <property type="entry name" value="DUF7492"/>
</dbReference>
<reference evidence="4 5" key="1">
    <citation type="submission" date="2015-09" db="EMBL/GenBank/DDBJ databases">
        <title>Host preference determinants of Valsa canker pathogens revealed by comparative genomics.</title>
        <authorList>
            <person name="Yin Z."/>
            <person name="Huang L."/>
        </authorList>
    </citation>
    <scope>NUCLEOTIDE SEQUENCE [LARGE SCALE GENOMIC DNA]</scope>
    <source>
        <strain evidence="4 5">YSFL</strain>
    </source>
</reference>
<feature type="domain" description="DUF7492" evidence="3">
    <location>
        <begin position="24"/>
        <end position="276"/>
    </location>
</feature>
<organism evidence="4 5">
    <name type="scientific">Cytospora chrysosperma</name>
    <name type="common">Cytospora canker fungus</name>
    <name type="synonym">Sphaeria chrysosperma</name>
    <dbReference type="NCBI Taxonomy" id="252740"/>
    <lineage>
        <taxon>Eukaryota</taxon>
        <taxon>Fungi</taxon>
        <taxon>Dikarya</taxon>
        <taxon>Ascomycota</taxon>
        <taxon>Pezizomycotina</taxon>
        <taxon>Sordariomycetes</taxon>
        <taxon>Sordariomycetidae</taxon>
        <taxon>Diaporthales</taxon>
        <taxon>Cytosporaceae</taxon>
        <taxon>Cytospora</taxon>
    </lineage>
</organism>
<feature type="region of interest" description="Disordered" evidence="1">
    <location>
        <begin position="326"/>
        <end position="354"/>
    </location>
</feature>
<evidence type="ECO:0000256" key="1">
    <source>
        <dbReference type="SAM" id="MobiDB-lite"/>
    </source>
</evidence>
<keyword evidence="5" id="KW-1185">Reference proteome</keyword>
<dbReference type="AlphaFoldDB" id="A0A423W7Q3"/>
<proteinExistence type="predicted"/>
<dbReference type="OrthoDB" id="64281at2759"/>
<gene>
    <name evidence="4" type="ORF">VSDG_03852</name>
</gene>
<evidence type="ECO:0000259" key="3">
    <source>
        <dbReference type="Pfam" id="PF24320"/>
    </source>
</evidence>